<evidence type="ECO:0000313" key="8">
    <source>
        <dbReference type="Proteomes" id="UP000276506"/>
    </source>
</evidence>
<feature type="coiled-coil region" evidence="6">
    <location>
        <begin position="48"/>
        <end position="75"/>
    </location>
</feature>
<dbReference type="Gene3D" id="1.20.58.380">
    <property type="entry name" value="Flagellar protein flit"/>
    <property type="match status" value="1"/>
</dbReference>
<keyword evidence="7" id="KW-0966">Cell projection</keyword>
<keyword evidence="6" id="KW-0175">Coiled coil</keyword>
<evidence type="ECO:0000256" key="6">
    <source>
        <dbReference type="SAM" id="Coils"/>
    </source>
</evidence>
<comment type="subcellular location">
    <subcellularLocation>
        <location evidence="1">Cytoplasm</location>
        <location evidence="1">Cytosol</location>
    </subcellularLocation>
</comment>
<keyword evidence="2" id="KW-0963">Cytoplasm</keyword>
<dbReference type="InterPro" id="IPR008622">
    <property type="entry name" value="FliT"/>
</dbReference>
<reference evidence="7 8" key="1">
    <citation type="submission" date="2018-10" db="EMBL/GenBank/DDBJ databases">
        <title>Transmission dynamics of multidrug resistant bacteria on intensive care unit surfaces.</title>
        <authorList>
            <person name="D'Souza A.W."/>
            <person name="Potter R.F."/>
            <person name="Wallace M."/>
            <person name="Shupe A."/>
            <person name="Patel S."/>
            <person name="Sun S."/>
            <person name="Gul D."/>
            <person name="Kwon J.H."/>
            <person name="Andleeb S."/>
            <person name="Burnham C.-A.D."/>
            <person name="Dantas G."/>
        </authorList>
    </citation>
    <scope>NUCLEOTIDE SEQUENCE [LARGE SCALE GENOMIC DNA]</scope>
    <source>
        <strain evidence="7 8">PX_177</strain>
    </source>
</reference>
<dbReference type="Proteomes" id="UP000276506">
    <property type="component" value="Unassembled WGS sequence"/>
</dbReference>
<keyword evidence="7" id="KW-0282">Flagellum</keyword>
<dbReference type="RefSeq" id="WP_125877477.1">
    <property type="nucleotide sequence ID" value="NZ_RHQL01000005.1"/>
</dbReference>
<evidence type="ECO:0000256" key="5">
    <source>
        <dbReference type="ARBA" id="ARBA00093797"/>
    </source>
</evidence>
<gene>
    <name evidence="7" type="ORF">EGJ28_11845</name>
</gene>
<sequence length="97" mass="11082">MQSNKEAFAELVGKLRDALAAGDWEAISVLDEKCSALVANLRDEDAFDTDLRRQIEELSRLYEELQRTGRAERERIAAELTRLSQSKQVTNAYKPLR</sequence>
<evidence type="ECO:0000256" key="3">
    <source>
        <dbReference type="ARBA" id="ARBA00022795"/>
    </source>
</evidence>
<dbReference type="EMBL" id="RHQL01000005">
    <property type="protein sequence ID" value="RRV11406.1"/>
    <property type="molecule type" value="Genomic_DNA"/>
</dbReference>
<dbReference type="GO" id="GO:0044781">
    <property type="term" value="P:bacterial-type flagellum organization"/>
    <property type="evidence" value="ECO:0007669"/>
    <property type="project" value="UniProtKB-KW"/>
</dbReference>
<keyword evidence="4" id="KW-0143">Chaperone</keyword>
<evidence type="ECO:0000256" key="2">
    <source>
        <dbReference type="ARBA" id="ARBA00022490"/>
    </source>
</evidence>
<name>A0A3R8U4V5_9GAMM</name>
<accession>A0A3R8U4V5</accession>
<protein>
    <recommendedName>
        <fullName evidence="5">Flagellar protein FliT</fullName>
    </recommendedName>
</protein>
<keyword evidence="7" id="KW-0969">Cilium</keyword>
<evidence type="ECO:0000313" key="7">
    <source>
        <dbReference type="EMBL" id="RRV11406.1"/>
    </source>
</evidence>
<evidence type="ECO:0000256" key="1">
    <source>
        <dbReference type="ARBA" id="ARBA00004514"/>
    </source>
</evidence>
<proteinExistence type="predicted"/>
<comment type="caution">
    <text evidence="7">The sequence shown here is derived from an EMBL/GenBank/DDBJ whole genome shotgun (WGS) entry which is preliminary data.</text>
</comment>
<organism evidence="7 8">
    <name type="scientific">Stutzerimonas xanthomarina</name>
    <dbReference type="NCBI Taxonomy" id="271420"/>
    <lineage>
        <taxon>Bacteria</taxon>
        <taxon>Pseudomonadati</taxon>
        <taxon>Pseudomonadota</taxon>
        <taxon>Gammaproteobacteria</taxon>
        <taxon>Pseudomonadales</taxon>
        <taxon>Pseudomonadaceae</taxon>
        <taxon>Stutzerimonas</taxon>
    </lineage>
</organism>
<dbReference type="AlphaFoldDB" id="A0A3R8U4V5"/>
<dbReference type="Pfam" id="PF05400">
    <property type="entry name" value="FliT"/>
    <property type="match status" value="1"/>
</dbReference>
<evidence type="ECO:0000256" key="4">
    <source>
        <dbReference type="ARBA" id="ARBA00023186"/>
    </source>
</evidence>
<keyword evidence="3" id="KW-1005">Bacterial flagellum biogenesis</keyword>